<dbReference type="Pfam" id="PF23028">
    <property type="entry name" value="YbjQ_3"/>
    <property type="match status" value="1"/>
</dbReference>
<comment type="caution">
    <text evidence="4">The sequence shown here is derived from an EMBL/GenBank/DDBJ whole genome shotgun (WGS) entry which is preliminary data.</text>
</comment>
<dbReference type="Pfam" id="PF23128">
    <property type="entry name" value="YbjQ_4"/>
    <property type="match status" value="1"/>
</dbReference>
<evidence type="ECO:0000313" key="5">
    <source>
        <dbReference type="Proteomes" id="UP001159427"/>
    </source>
</evidence>
<reference evidence="4 5" key="1">
    <citation type="submission" date="2022-05" db="EMBL/GenBank/DDBJ databases">
        <authorList>
            <consortium name="Genoscope - CEA"/>
            <person name="William W."/>
        </authorList>
    </citation>
    <scope>NUCLEOTIDE SEQUENCE [LARGE SCALE GENOMIC DNA]</scope>
</reference>
<proteinExistence type="predicted"/>
<dbReference type="EMBL" id="CALNXI010000088">
    <property type="protein sequence ID" value="CAH3018489.1"/>
    <property type="molecule type" value="Genomic_DNA"/>
</dbReference>
<organism evidence="4 5">
    <name type="scientific">Porites evermanni</name>
    <dbReference type="NCBI Taxonomy" id="104178"/>
    <lineage>
        <taxon>Eukaryota</taxon>
        <taxon>Metazoa</taxon>
        <taxon>Cnidaria</taxon>
        <taxon>Anthozoa</taxon>
        <taxon>Hexacorallia</taxon>
        <taxon>Scleractinia</taxon>
        <taxon>Fungiina</taxon>
        <taxon>Poritidae</taxon>
        <taxon>Porites</taxon>
    </lineage>
</organism>
<keyword evidence="5" id="KW-1185">Reference proteome</keyword>
<gene>
    <name evidence="4" type="ORF">PEVE_00043292</name>
</gene>
<evidence type="ECO:0000259" key="2">
    <source>
        <dbReference type="Pfam" id="PF23028"/>
    </source>
</evidence>
<dbReference type="InterPro" id="IPR057815">
    <property type="entry name" value="C2CD5_C"/>
</dbReference>
<evidence type="ECO:0000313" key="4">
    <source>
        <dbReference type="EMBL" id="CAH3018489.1"/>
    </source>
</evidence>
<evidence type="ECO:0000259" key="3">
    <source>
        <dbReference type="Pfam" id="PF23128"/>
    </source>
</evidence>
<evidence type="ECO:0000256" key="1">
    <source>
        <dbReference type="SAM" id="MobiDB-lite"/>
    </source>
</evidence>
<feature type="domain" description="C2" evidence="2">
    <location>
        <begin position="1"/>
        <end position="68"/>
    </location>
</feature>
<accession>A0ABN8LSG0</accession>
<dbReference type="PANTHER" id="PTHR37412">
    <property type="entry name" value="C2 DOMAIN-CONTAINING PROTEIN 5"/>
    <property type="match status" value="1"/>
</dbReference>
<sequence>MIMAVQRKALSDEDIRTNQQFAKLFEDTIKSLWFKLRNMSPCCLSNIHFDIEIPEDDNIQVAVTGVAVCVEDKETEEENTSKQKRSLCDRSHSRTSQNSDNGAESDDLLFPIEEVVETSAVENMKNELDSKTKRRLAHPLTLKTKVKVPYRPAVEVTSMSYLPNTQIEQYLGNINLFLIRESHTVRENGGLNVFMQAFVAEAQAILRAHVLIVLLDNPHKHQGQCLLNVSGDAVKVFYEEDEGLDSSVRGSPRKRTVSYSEANPHTPIQLVRQRSISASEASMGTLTAYDPYYGTEI</sequence>
<name>A0ABN8LSG0_9CNID</name>
<dbReference type="InterPro" id="IPR038983">
    <property type="entry name" value="C2CD5"/>
</dbReference>
<dbReference type="Proteomes" id="UP001159427">
    <property type="component" value="Unassembled WGS sequence"/>
</dbReference>
<feature type="region of interest" description="Disordered" evidence="1">
    <location>
        <begin position="73"/>
        <end position="105"/>
    </location>
</feature>
<dbReference type="InterPro" id="IPR056430">
    <property type="entry name" value="C2CD5_YbjQ-like_dom"/>
</dbReference>
<feature type="domain" description="C2CD5 C-terminal" evidence="3">
    <location>
        <begin position="156"/>
        <end position="211"/>
    </location>
</feature>
<protein>
    <submittedName>
        <fullName evidence="4">Uncharacterized protein</fullName>
    </submittedName>
</protein>
<dbReference type="PANTHER" id="PTHR37412:SF2">
    <property type="entry name" value="C2 DOMAIN-CONTAINING PROTEIN 5"/>
    <property type="match status" value="1"/>
</dbReference>